<dbReference type="Gene3D" id="2.30.29.30">
    <property type="entry name" value="Pleckstrin-homology domain (PH domain)/Phosphotyrosine-binding domain (PTB)"/>
    <property type="match status" value="1"/>
</dbReference>
<keyword evidence="4" id="KW-1185">Reference proteome</keyword>
<proteinExistence type="predicted"/>
<dbReference type="AlphaFoldDB" id="A0AAF3ED61"/>
<dbReference type="WBParaSite" id="MBELARI_LOCUS11893.1">
    <property type="protein sequence ID" value="MBELARI_LOCUS11893.1"/>
    <property type="gene ID" value="MBELARI_LOCUS11893"/>
</dbReference>
<name>A0AAF3ED61_9BILA</name>
<dbReference type="GO" id="GO:0005085">
    <property type="term" value="F:guanyl-nucleotide exchange factor activity"/>
    <property type="evidence" value="ECO:0007669"/>
    <property type="project" value="InterPro"/>
</dbReference>
<dbReference type="InterPro" id="IPR000219">
    <property type="entry name" value="DH_dom"/>
</dbReference>
<dbReference type="Gene3D" id="1.20.900.10">
    <property type="entry name" value="Dbl homology (DH) domain"/>
    <property type="match status" value="1"/>
</dbReference>
<feature type="region of interest" description="Disordered" evidence="2">
    <location>
        <begin position="917"/>
        <end position="952"/>
    </location>
</feature>
<dbReference type="Pfam" id="PF23014">
    <property type="entry name" value="PH_Tiam1"/>
    <property type="match status" value="1"/>
</dbReference>
<evidence type="ECO:0000256" key="2">
    <source>
        <dbReference type="SAM" id="MobiDB-lite"/>
    </source>
</evidence>
<evidence type="ECO:0000313" key="5">
    <source>
        <dbReference type="WBParaSite" id="MBELARI_LOCUS11893.1"/>
    </source>
</evidence>
<dbReference type="Pfam" id="PF00621">
    <property type="entry name" value="RhoGEF"/>
    <property type="match status" value="1"/>
</dbReference>
<dbReference type="PANTHER" id="PTHR46001:SF3">
    <property type="entry name" value="PROTEIN STILL LIFE, ISOFORM SIF TYPE 1"/>
    <property type="match status" value="1"/>
</dbReference>
<evidence type="ECO:0000259" key="3">
    <source>
        <dbReference type="PROSITE" id="PS50010"/>
    </source>
</evidence>
<feature type="domain" description="DH" evidence="3">
    <location>
        <begin position="582"/>
        <end position="762"/>
    </location>
</feature>
<dbReference type="PANTHER" id="PTHR46001">
    <property type="entry name" value="TIAM (MAMMALIAN TUMOR INVASION AND METASTASIS FACTOR) HOMOLOG"/>
    <property type="match status" value="1"/>
</dbReference>
<accession>A0AAF3ED61</accession>
<dbReference type="CDD" id="cd00160">
    <property type="entry name" value="RhoGEF"/>
    <property type="match status" value="1"/>
</dbReference>
<dbReference type="InterPro" id="IPR011993">
    <property type="entry name" value="PH-like_dom_sf"/>
</dbReference>
<evidence type="ECO:0000313" key="4">
    <source>
        <dbReference type="Proteomes" id="UP000887575"/>
    </source>
</evidence>
<dbReference type="InterPro" id="IPR055230">
    <property type="entry name" value="PH_Tiam1/2"/>
</dbReference>
<dbReference type="GO" id="GO:0007264">
    <property type="term" value="P:small GTPase-mediated signal transduction"/>
    <property type="evidence" value="ECO:0007669"/>
    <property type="project" value="InterPro"/>
</dbReference>
<protein>
    <submittedName>
        <fullName evidence="5">DH domain-containing protein</fullName>
    </submittedName>
</protein>
<keyword evidence="1" id="KW-0175">Coiled coil</keyword>
<evidence type="ECO:0000256" key="1">
    <source>
        <dbReference type="SAM" id="Coils"/>
    </source>
</evidence>
<dbReference type="InterPro" id="IPR035899">
    <property type="entry name" value="DBL_dom_sf"/>
</dbReference>
<feature type="compositionally biased region" description="Low complexity" evidence="2">
    <location>
        <begin position="549"/>
        <end position="565"/>
    </location>
</feature>
<dbReference type="SUPFAM" id="SSF50729">
    <property type="entry name" value="PH domain-like"/>
    <property type="match status" value="1"/>
</dbReference>
<feature type="region of interest" description="Disordered" evidence="2">
    <location>
        <begin position="548"/>
        <end position="573"/>
    </location>
</feature>
<dbReference type="SUPFAM" id="SSF48065">
    <property type="entry name" value="DBL homology domain (DH-domain)"/>
    <property type="match status" value="1"/>
</dbReference>
<dbReference type="PROSITE" id="PS50010">
    <property type="entry name" value="DH_2"/>
    <property type="match status" value="1"/>
</dbReference>
<feature type="coiled-coil region" evidence="1">
    <location>
        <begin position="735"/>
        <end position="779"/>
    </location>
</feature>
<dbReference type="InterPro" id="IPR043537">
    <property type="entry name" value="Tiam1/Tiam2/Sif"/>
</dbReference>
<dbReference type="SMART" id="SM00325">
    <property type="entry name" value="RhoGEF"/>
    <property type="match status" value="1"/>
</dbReference>
<sequence length="952" mass="106237">MGLRLSCSCPDAYSFATGCSGVDERRLRIHAELFELSSDGLKWILVEPRLLYVTIHTSAVDDTTRITATTAAGRSVVESRLAPGSKVERIAECFVFWRDSAGRTLAVNTLSVRDASAFLAAAAPMDSIHSSTAGLFQQSVSCRVSQIAQFDGVRVTPKVTSVESTVVAVNPLTLAFHYDHQLITVDLLECVVTRGNSDREIHLGHSFSVYQFEFEHSAVHFLEQILNLSSLLLARTTSSEVALTYLQRQRVKIHERISQLRSLGGSDGNAVISEERSLLKDAMIRCRIAALQHAHIPGYESLSSQLGPRALQSSILESPLPSIYVTFANLFNFRMWRKGTDIRAGDLRVLQEQGGEINGQSSRQIFSDANAVVMASPPNGDQPLNEMITSTAELLLNCAPSTSNVKMIPIVLPNGKTTMITHDNENPDQLLIKACQKLSVQSNLFDLTKYSKENGSTGWKMRLRQEYEVEKKNGRLGLTIYAHTDQGAIRAEVRGVASFCPGGPSVGDWVIAVDGIPIEKAGSAAEVEQLLREGRRIRLKRRQLAGEFQTQQVQNNSSQSTTPRSPSLPAPLPSTRMKLEERLHKGLQELLITERRYVDELKQMVDGYLSIRSVRDTMESALRLEKIQESFLESLEEAIGDAEKENATKEQVRDAVIRVCALFVNRCSDFKIYAEYAAAYLRLQQELSTRKDILAELEAANSTKAQHCSWESRMIKPVQRVVQYPLLLRTVAAGCERASLEARQVETALQKMQTLAEYVNEMQRIHEQFSQQIDQIRKTQGDQLKEKSLRIDVRDLLIFAHIRWLNSDPKGSQEYVIFVFSSLILLLPSVPKVNSKIKQSRVLPVVEVEIVEQRQKDGNGIAMNDGLLTLVHLIDQNPAKSLESALQDGQMYRIACCQPLLKQQLIKSIRKARTTFMKEQKRPLSGSSQSDAGYASESTKDRPNPSQIDQNS</sequence>
<reference evidence="5" key="1">
    <citation type="submission" date="2024-02" db="UniProtKB">
        <authorList>
            <consortium name="WormBaseParasite"/>
        </authorList>
    </citation>
    <scope>IDENTIFICATION</scope>
</reference>
<dbReference type="Proteomes" id="UP000887575">
    <property type="component" value="Unassembled WGS sequence"/>
</dbReference>
<organism evidence="4 5">
    <name type="scientific">Mesorhabditis belari</name>
    <dbReference type="NCBI Taxonomy" id="2138241"/>
    <lineage>
        <taxon>Eukaryota</taxon>
        <taxon>Metazoa</taxon>
        <taxon>Ecdysozoa</taxon>
        <taxon>Nematoda</taxon>
        <taxon>Chromadorea</taxon>
        <taxon>Rhabditida</taxon>
        <taxon>Rhabditina</taxon>
        <taxon>Rhabditomorpha</taxon>
        <taxon>Rhabditoidea</taxon>
        <taxon>Rhabditidae</taxon>
        <taxon>Mesorhabditinae</taxon>
        <taxon>Mesorhabditis</taxon>
    </lineage>
</organism>